<comment type="caution">
    <text evidence="2">The sequence shown here is derived from an EMBL/GenBank/DDBJ whole genome shotgun (WGS) entry which is preliminary data.</text>
</comment>
<dbReference type="EMBL" id="WIND01000003">
    <property type="protein sequence ID" value="MSU89219.1"/>
    <property type="molecule type" value="Genomic_DNA"/>
</dbReference>
<evidence type="ECO:0000256" key="1">
    <source>
        <dbReference type="SAM" id="MobiDB-lite"/>
    </source>
</evidence>
<dbReference type="Proteomes" id="UP000474957">
    <property type="component" value="Unassembled WGS sequence"/>
</dbReference>
<dbReference type="RefSeq" id="WP_154445704.1">
    <property type="nucleotide sequence ID" value="NZ_WIND01000003.1"/>
</dbReference>
<evidence type="ECO:0008006" key="4">
    <source>
        <dbReference type="Google" id="ProtNLM"/>
    </source>
</evidence>
<evidence type="ECO:0000313" key="3">
    <source>
        <dbReference type="Proteomes" id="UP000474957"/>
    </source>
</evidence>
<proteinExistence type="predicted"/>
<dbReference type="AlphaFoldDB" id="A0A6L5YYV2"/>
<gene>
    <name evidence="2" type="ORF">GE300_06245</name>
</gene>
<reference evidence="2 3" key="1">
    <citation type="submission" date="2019-10" db="EMBL/GenBank/DDBJ databases">
        <title>Cognatihalovulum marinum gen. nov. sp. nov., a new member of the family Rhodobacteraceae isolated from deep seawater of the Northwest Indian Ocean.</title>
        <authorList>
            <person name="Ruan C."/>
            <person name="Wang J."/>
            <person name="Zheng X."/>
            <person name="Song L."/>
            <person name="Zhu Y."/>
            <person name="Huang Y."/>
            <person name="Lu Z."/>
            <person name="Du W."/>
            <person name="Huang L."/>
            <person name="Dai X."/>
        </authorList>
    </citation>
    <scope>NUCLEOTIDE SEQUENCE [LARGE SCALE GENOMIC DNA]</scope>
    <source>
        <strain evidence="2 3">2CG4</strain>
    </source>
</reference>
<feature type="compositionally biased region" description="Basic and acidic residues" evidence="1">
    <location>
        <begin position="8"/>
        <end position="29"/>
    </location>
</feature>
<keyword evidence="3" id="KW-1185">Reference proteome</keyword>
<feature type="region of interest" description="Disordered" evidence="1">
    <location>
        <begin position="1"/>
        <end position="38"/>
    </location>
</feature>
<protein>
    <recommendedName>
        <fullName evidence="4">1,4-alpha-glucan branching enzyme</fullName>
    </recommendedName>
</protein>
<sequence>MTTSQSTTDHDTIRSWAEERGGKPARVEGTDPGGILRIDFGEPEERLEPIEWEEFFRIFDQRKLAFLYQDKTESGGTSRFNKLIDRNGS</sequence>
<organism evidence="2 3">
    <name type="scientific">Halovulum marinum</name>
    <dbReference type="NCBI Taxonomy" id="2662447"/>
    <lineage>
        <taxon>Bacteria</taxon>
        <taxon>Pseudomonadati</taxon>
        <taxon>Pseudomonadota</taxon>
        <taxon>Alphaproteobacteria</taxon>
        <taxon>Rhodobacterales</taxon>
        <taxon>Paracoccaceae</taxon>
        <taxon>Halovulum</taxon>
    </lineage>
</organism>
<evidence type="ECO:0000313" key="2">
    <source>
        <dbReference type="EMBL" id="MSU89219.1"/>
    </source>
</evidence>
<name>A0A6L5YYV2_9RHOB</name>
<accession>A0A6L5YYV2</accession>